<keyword evidence="6" id="KW-1185">Reference proteome</keyword>
<dbReference type="PANTHER" id="PTHR46796:SF12">
    <property type="entry name" value="HTH-TYPE DNA-BINDING TRANSCRIPTIONAL ACTIVATOR EUTR"/>
    <property type="match status" value="1"/>
</dbReference>
<evidence type="ECO:0000313" key="5">
    <source>
        <dbReference type="EMBL" id="MDQ1124788.1"/>
    </source>
</evidence>
<dbReference type="PROSITE" id="PS01124">
    <property type="entry name" value="HTH_ARAC_FAMILY_2"/>
    <property type="match status" value="1"/>
</dbReference>
<keyword evidence="1" id="KW-0805">Transcription regulation</keyword>
<dbReference type="PRINTS" id="PR00032">
    <property type="entry name" value="HTHARAC"/>
</dbReference>
<evidence type="ECO:0000256" key="3">
    <source>
        <dbReference type="ARBA" id="ARBA00023163"/>
    </source>
</evidence>
<dbReference type="InterPro" id="IPR050204">
    <property type="entry name" value="AraC_XylS_family_regulators"/>
</dbReference>
<dbReference type="RefSeq" id="WP_307486576.1">
    <property type="nucleotide sequence ID" value="NZ_JAUTBF010000001.1"/>
</dbReference>
<feature type="domain" description="HTH araC/xylS-type" evidence="4">
    <location>
        <begin position="2"/>
        <end position="101"/>
    </location>
</feature>
<gene>
    <name evidence="5" type="ORF">QE412_003361</name>
</gene>
<dbReference type="InterPro" id="IPR018062">
    <property type="entry name" value="HTH_AraC-typ_CS"/>
</dbReference>
<dbReference type="SUPFAM" id="SSF46689">
    <property type="entry name" value="Homeodomain-like"/>
    <property type="match status" value="2"/>
</dbReference>
<dbReference type="SMART" id="SM00342">
    <property type="entry name" value="HTH_ARAC"/>
    <property type="match status" value="1"/>
</dbReference>
<evidence type="ECO:0000259" key="4">
    <source>
        <dbReference type="PROSITE" id="PS01124"/>
    </source>
</evidence>
<protein>
    <submittedName>
        <fullName evidence="5">Transcriptional regulator GlxA family with amidase domain</fullName>
    </submittedName>
</protein>
<evidence type="ECO:0000313" key="6">
    <source>
        <dbReference type="Proteomes" id="UP001226691"/>
    </source>
</evidence>
<dbReference type="PROSITE" id="PS00041">
    <property type="entry name" value="HTH_ARAC_FAMILY_1"/>
    <property type="match status" value="1"/>
</dbReference>
<dbReference type="InterPro" id="IPR009057">
    <property type="entry name" value="Homeodomain-like_sf"/>
</dbReference>
<sequence length="102" mass="11576">MRRAIAHIEAHAREPLTLDDIAAAAGISTRGLQHAFRRALDMTPSEYLRRVRLDGAHAELRSVAPMSVTEVARRWGFSSASRFARYYRESYGRNPAQTARMF</sequence>
<dbReference type="Gene3D" id="1.10.10.60">
    <property type="entry name" value="Homeodomain-like"/>
    <property type="match status" value="1"/>
</dbReference>
<reference evidence="5 6" key="1">
    <citation type="submission" date="2023-07" db="EMBL/GenBank/DDBJ databases">
        <title>Functional and genomic diversity of the sorghum phyllosphere microbiome.</title>
        <authorList>
            <person name="Shade A."/>
        </authorList>
    </citation>
    <scope>NUCLEOTIDE SEQUENCE [LARGE SCALE GENOMIC DNA]</scope>
    <source>
        <strain evidence="5 6">SORGH_AS_1207</strain>
    </source>
</reference>
<dbReference type="PANTHER" id="PTHR46796">
    <property type="entry name" value="HTH-TYPE TRANSCRIPTIONAL ACTIVATOR RHAS-RELATED"/>
    <property type="match status" value="1"/>
</dbReference>
<accession>A0ABU0TYR5</accession>
<comment type="caution">
    <text evidence="5">The sequence shown here is derived from an EMBL/GenBank/DDBJ whole genome shotgun (WGS) entry which is preliminary data.</text>
</comment>
<evidence type="ECO:0000256" key="2">
    <source>
        <dbReference type="ARBA" id="ARBA00023125"/>
    </source>
</evidence>
<dbReference type="InterPro" id="IPR020449">
    <property type="entry name" value="Tscrpt_reg_AraC-type_HTH"/>
</dbReference>
<proteinExistence type="predicted"/>
<name>A0ABU0TYR5_MICTR</name>
<dbReference type="Pfam" id="PF12833">
    <property type="entry name" value="HTH_18"/>
    <property type="match status" value="1"/>
</dbReference>
<dbReference type="InterPro" id="IPR018060">
    <property type="entry name" value="HTH_AraC"/>
</dbReference>
<dbReference type="EMBL" id="JAUTBF010000001">
    <property type="protein sequence ID" value="MDQ1124788.1"/>
    <property type="molecule type" value="Genomic_DNA"/>
</dbReference>
<dbReference type="Proteomes" id="UP001226691">
    <property type="component" value="Unassembled WGS sequence"/>
</dbReference>
<organism evidence="5 6">
    <name type="scientific">Microbacterium trichothecenolyticum</name>
    <name type="common">Aureobacterium trichothecenolyticum</name>
    <dbReference type="NCBI Taxonomy" id="69370"/>
    <lineage>
        <taxon>Bacteria</taxon>
        <taxon>Bacillati</taxon>
        <taxon>Actinomycetota</taxon>
        <taxon>Actinomycetes</taxon>
        <taxon>Micrococcales</taxon>
        <taxon>Microbacteriaceae</taxon>
        <taxon>Microbacterium</taxon>
    </lineage>
</organism>
<keyword evidence="3" id="KW-0804">Transcription</keyword>
<evidence type="ECO:0000256" key="1">
    <source>
        <dbReference type="ARBA" id="ARBA00023015"/>
    </source>
</evidence>
<keyword evidence="2" id="KW-0238">DNA-binding</keyword>